<feature type="region of interest" description="Disordered" evidence="5">
    <location>
        <begin position="126"/>
        <end position="181"/>
    </location>
</feature>
<evidence type="ECO:0000313" key="6">
    <source>
        <dbReference type="Proteomes" id="UP000694845"/>
    </source>
</evidence>
<comment type="similarity">
    <text evidence="3">Belongs to the SOWAH family.</text>
</comment>
<dbReference type="PROSITE" id="PS50088">
    <property type="entry name" value="ANK_REPEAT"/>
    <property type="match status" value="1"/>
</dbReference>
<evidence type="ECO:0000256" key="4">
    <source>
        <dbReference type="PROSITE-ProRule" id="PRU00023"/>
    </source>
</evidence>
<dbReference type="PROSITE" id="PS50297">
    <property type="entry name" value="ANK_REP_REGION"/>
    <property type="match status" value="1"/>
</dbReference>
<evidence type="ECO:0000256" key="1">
    <source>
        <dbReference type="ARBA" id="ARBA00022737"/>
    </source>
</evidence>
<dbReference type="RefSeq" id="XP_022082211.1">
    <property type="nucleotide sequence ID" value="XM_022226519.1"/>
</dbReference>
<dbReference type="InterPro" id="IPR002110">
    <property type="entry name" value="Ankyrin_rpt"/>
</dbReference>
<protein>
    <submittedName>
        <fullName evidence="7">Ankyrin repeat domain-containing protein SOWAHB-like isoform X1</fullName>
    </submittedName>
</protein>
<sequence length="192" mass="21876">MIRLVADRGADVNSKSQGGYTPLHIAAMHNKESIMQFLIQDYHADVNIRDYSGRKARHYLKTGASSYMQQMLTGTPPTTSPPRIKLMALAETSPEKQHHHHHHHLSMFTSFRETIRNSLRIWGSADSLDEPDNAKLQPPKNRRTGVDYLMPPPPAQPKVRRHTDITSPNIRNDMRKSESDPNIVESTETMFV</sequence>
<dbReference type="SMART" id="SM00248">
    <property type="entry name" value="ANK"/>
    <property type="match status" value="1"/>
</dbReference>
<dbReference type="SUPFAM" id="SSF48403">
    <property type="entry name" value="Ankyrin repeat"/>
    <property type="match status" value="1"/>
</dbReference>
<keyword evidence="1" id="KW-0677">Repeat</keyword>
<dbReference type="OMA" id="YHADINK"/>
<evidence type="ECO:0000256" key="2">
    <source>
        <dbReference type="ARBA" id="ARBA00023043"/>
    </source>
</evidence>
<accession>A0A8B7XQ99</accession>
<evidence type="ECO:0000256" key="5">
    <source>
        <dbReference type="SAM" id="MobiDB-lite"/>
    </source>
</evidence>
<evidence type="ECO:0000256" key="3">
    <source>
        <dbReference type="ARBA" id="ARBA00038122"/>
    </source>
</evidence>
<reference evidence="7" key="1">
    <citation type="submission" date="2025-08" db="UniProtKB">
        <authorList>
            <consortium name="RefSeq"/>
        </authorList>
    </citation>
    <scope>IDENTIFICATION</scope>
</reference>
<keyword evidence="2 4" id="KW-0040">ANK repeat</keyword>
<dbReference type="Proteomes" id="UP000694845">
    <property type="component" value="Unplaced"/>
</dbReference>
<dbReference type="OrthoDB" id="60433at2759"/>
<feature type="repeat" description="ANK" evidence="4">
    <location>
        <begin position="18"/>
        <end position="51"/>
    </location>
</feature>
<dbReference type="PANTHER" id="PTHR14491:SF7">
    <property type="entry name" value="SOSONDOWAH, ISOFORM G"/>
    <property type="match status" value="1"/>
</dbReference>
<keyword evidence="6" id="KW-1185">Reference proteome</keyword>
<dbReference type="Gene3D" id="1.25.40.20">
    <property type="entry name" value="Ankyrin repeat-containing domain"/>
    <property type="match status" value="1"/>
</dbReference>
<organism evidence="6 7">
    <name type="scientific">Acanthaster planci</name>
    <name type="common">Crown-of-thorns starfish</name>
    <dbReference type="NCBI Taxonomy" id="133434"/>
    <lineage>
        <taxon>Eukaryota</taxon>
        <taxon>Metazoa</taxon>
        <taxon>Echinodermata</taxon>
        <taxon>Eleutherozoa</taxon>
        <taxon>Asterozoa</taxon>
        <taxon>Asteroidea</taxon>
        <taxon>Valvatacea</taxon>
        <taxon>Valvatida</taxon>
        <taxon>Acanthasteridae</taxon>
        <taxon>Acanthaster</taxon>
    </lineage>
</organism>
<gene>
    <name evidence="7" type="primary">LOC110974718</name>
</gene>
<name>A0A8B7XQ99_ACAPL</name>
<dbReference type="InterPro" id="IPR036770">
    <property type="entry name" value="Ankyrin_rpt-contain_sf"/>
</dbReference>
<dbReference type="Pfam" id="PF00023">
    <property type="entry name" value="Ank"/>
    <property type="match status" value="1"/>
</dbReference>
<dbReference type="PANTHER" id="PTHR14491">
    <property type="entry name" value="SOSONDOWAH, ISOFORM G"/>
    <property type="match status" value="1"/>
</dbReference>
<dbReference type="AlphaFoldDB" id="A0A8B7XQ99"/>
<dbReference type="GeneID" id="110974718"/>
<dbReference type="KEGG" id="aplc:110974718"/>
<evidence type="ECO:0000313" key="7">
    <source>
        <dbReference type="RefSeq" id="XP_022082211.1"/>
    </source>
</evidence>
<proteinExistence type="inferred from homology"/>